<keyword evidence="2" id="KW-1185">Reference proteome</keyword>
<organism evidence="1 2">
    <name type="scientific">Aspergillus novoparasiticus</name>
    <dbReference type="NCBI Taxonomy" id="986946"/>
    <lineage>
        <taxon>Eukaryota</taxon>
        <taxon>Fungi</taxon>
        <taxon>Dikarya</taxon>
        <taxon>Ascomycota</taxon>
        <taxon>Pezizomycotina</taxon>
        <taxon>Eurotiomycetes</taxon>
        <taxon>Eurotiomycetidae</taxon>
        <taxon>Eurotiales</taxon>
        <taxon>Aspergillaceae</taxon>
        <taxon>Aspergillus</taxon>
        <taxon>Aspergillus subgen. Circumdati</taxon>
    </lineage>
</organism>
<proteinExistence type="predicted"/>
<accession>A0A5N6F2X4</accession>
<protein>
    <submittedName>
        <fullName evidence="1">Uncharacterized protein</fullName>
    </submittedName>
</protein>
<name>A0A5N6F2X4_9EURO</name>
<dbReference type="EMBL" id="ML733405">
    <property type="protein sequence ID" value="KAB8223525.1"/>
    <property type="molecule type" value="Genomic_DNA"/>
</dbReference>
<gene>
    <name evidence="1" type="ORF">BDV33DRAFT_34930</name>
</gene>
<dbReference type="Proteomes" id="UP000326799">
    <property type="component" value="Unassembled WGS sequence"/>
</dbReference>
<evidence type="ECO:0000313" key="1">
    <source>
        <dbReference type="EMBL" id="KAB8223525.1"/>
    </source>
</evidence>
<evidence type="ECO:0000313" key="2">
    <source>
        <dbReference type="Proteomes" id="UP000326799"/>
    </source>
</evidence>
<sequence>MTPLALLAGCPTGAVSPPSALGGLWNPGMVEMALLRFNSIAQSIENEAGSSFDNVWSHSRTRQDAPDYVGS</sequence>
<reference evidence="1 2" key="1">
    <citation type="submission" date="2019-04" db="EMBL/GenBank/DDBJ databases">
        <title>Fungal friends and foes A comparative genomics study of 23 Aspergillus species from section Flavi.</title>
        <authorList>
            <consortium name="DOE Joint Genome Institute"/>
            <person name="Kjaerbolling I."/>
            <person name="Vesth T.C."/>
            <person name="Frisvad J.C."/>
            <person name="Nybo J.L."/>
            <person name="Theobald S."/>
            <person name="Kildgaard S."/>
            <person name="Petersen T.I."/>
            <person name="Kuo A."/>
            <person name="Sato A."/>
            <person name="Lyhne E.K."/>
            <person name="Kogle M.E."/>
            <person name="Wiebenga A."/>
            <person name="Kun R.S."/>
            <person name="Lubbers R.J."/>
            <person name="Makela M.R."/>
            <person name="Barry K."/>
            <person name="Chovatia M."/>
            <person name="Clum A."/>
            <person name="Daum C."/>
            <person name="Haridas S."/>
            <person name="He G."/>
            <person name="LaButti K."/>
            <person name="Lipzen A."/>
            <person name="Mondo S."/>
            <person name="Pangilinan J."/>
            <person name="Riley R."/>
            <person name="Salamov A."/>
            <person name="Simmons B.A."/>
            <person name="Magnuson J.K."/>
            <person name="Henrissat B."/>
            <person name="Mortensen U.H."/>
            <person name="Larsen T.O."/>
            <person name="De vries R.P."/>
            <person name="Grigoriev I.V."/>
            <person name="Machida M."/>
            <person name="Baker S.E."/>
            <person name="Andersen M.R."/>
        </authorList>
    </citation>
    <scope>NUCLEOTIDE SEQUENCE [LARGE SCALE GENOMIC DNA]</scope>
    <source>
        <strain evidence="1 2">CBS 126849</strain>
    </source>
</reference>
<dbReference type="AlphaFoldDB" id="A0A5N6F2X4"/>